<proteinExistence type="predicted"/>
<protein>
    <submittedName>
        <fullName evidence="1">Uncharacterized protein</fullName>
    </submittedName>
</protein>
<evidence type="ECO:0000313" key="1">
    <source>
        <dbReference type="EMBL" id="KUI54932.1"/>
    </source>
</evidence>
<reference evidence="2" key="1">
    <citation type="submission" date="2014-12" db="EMBL/GenBank/DDBJ databases">
        <title>Genome Sequence of Valsa Canker Pathogens Uncovers a Specific Adaption of Colonization on Woody Bark.</title>
        <authorList>
            <person name="Yin Z."/>
            <person name="Liu H."/>
            <person name="Gao X."/>
            <person name="Li Z."/>
            <person name="Song N."/>
            <person name="Ke X."/>
            <person name="Dai Q."/>
            <person name="Wu Y."/>
            <person name="Sun Y."/>
            <person name="Xu J.-R."/>
            <person name="Kang Z.K."/>
            <person name="Wang L."/>
            <person name="Huang L."/>
        </authorList>
    </citation>
    <scope>NUCLEOTIDE SEQUENCE [LARGE SCALE GENOMIC DNA]</scope>
    <source>
        <strain evidence="2">SXYL134</strain>
    </source>
</reference>
<name>A0A194UTA3_CYTMA</name>
<accession>A0A194UTA3</accession>
<organism evidence="1 2">
    <name type="scientific">Cytospora mali</name>
    <name type="common">Apple Valsa canker fungus</name>
    <name type="synonym">Valsa mali</name>
    <dbReference type="NCBI Taxonomy" id="578113"/>
    <lineage>
        <taxon>Eukaryota</taxon>
        <taxon>Fungi</taxon>
        <taxon>Dikarya</taxon>
        <taxon>Ascomycota</taxon>
        <taxon>Pezizomycotina</taxon>
        <taxon>Sordariomycetes</taxon>
        <taxon>Sordariomycetidae</taxon>
        <taxon>Diaporthales</taxon>
        <taxon>Cytosporaceae</taxon>
        <taxon>Cytospora</taxon>
    </lineage>
</organism>
<dbReference type="EMBL" id="KN714677">
    <property type="protein sequence ID" value="KUI54932.1"/>
    <property type="molecule type" value="Genomic_DNA"/>
</dbReference>
<keyword evidence="2" id="KW-1185">Reference proteome</keyword>
<sequence length="143" mass="15922">MEGLNLPTPSIRPVEAINSLAVIQSTIIIEVEEPFTVVLIIVGCYFAVPRKMHPSNNESFRHMASGLLARSGRKWAVPHVPFQQRGDQLPLSEMPASQPSFQLVDLTLRSSVPVRIPDTSFVRTTPDGSGVLYIWMDRKRLVA</sequence>
<dbReference type="Proteomes" id="UP000078576">
    <property type="component" value="Unassembled WGS sequence"/>
</dbReference>
<evidence type="ECO:0000313" key="2">
    <source>
        <dbReference type="Proteomes" id="UP000078576"/>
    </source>
</evidence>
<dbReference type="AlphaFoldDB" id="A0A194UTA3"/>
<gene>
    <name evidence="1" type="ORF">VP1G_10715</name>
</gene>